<dbReference type="InterPro" id="IPR036397">
    <property type="entry name" value="RNaseH_sf"/>
</dbReference>
<protein>
    <recommendedName>
        <fullName evidence="1">DDE-1 domain-containing protein</fullName>
    </recommendedName>
</protein>
<dbReference type="GO" id="GO:0005634">
    <property type="term" value="C:nucleus"/>
    <property type="evidence" value="ECO:0007669"/>
    <property type="project" value="TreeGrafter"/>
</dbReference>
<sequence>MKKSSHQRALCEDPKIINEWFQVVHNTIAKYGIAEQDIYNFDETSFMMGMISTAKVVTGSEIRGRPRLLQPGNREWYPILPKGWVIGTSDNGWTNDVLGMRWLKEVFHEHTKARTAGKYRLLILDDHHSHATAEFDQFCTENMIIPLYLPPHSSHLLQPLDVACFGPLKCAYGQETQTLMQLGINHIDKDDFITLYQQARPRALTASNICSGFAASGLVPFKPEQVLDQQ</sequence>
<feature type="domain" description="DDE-1" evidence="1">
    <location>
        <begin position="82"/>
        <end position="213"/>
    </location>
</feature>
<accession>A0A0F4YZL7</accession>
<dbReference type="Gene3D" id="3.30.420.10">
    <property type="entry name" value="Ribonuclease H-like superfamily/Ribonuclease H"/>
    <property type="match status" value="1"/>
</dbReference>
<dbReference type="EMBL" id="LASV01000111">
    <property type="protein sequence ID" value="KKA23088.1"/>
    <property type="molecule type" value="Genomic_DNA"/>
</dbReference>
<dbReference type="STRING" id="1408163.A0A0F4YZL7"/>
<reference evidence="2 3" key="1">
    <citation type="submission" date="2015-04" db="EMBL/GenBank/DDBJ databases">
        <authorList>
            <person name="Heijne W.H."/>
            <person name="Fedorova N.D."/>
            <person name="Nierman W.C."/>
            <person name="Vollebregt A.W."/>
            <person name="Zhao Z."/>
            <person name="Wu L."/>
            <person name="Kumar M."/>
            <person name="Stam H."/>
            <person name="van den Berg M.A."/>
            <person name="Pel H.J."/>
        </authorList>
    </citation>
    <scope>NUCLEOTIDE SEQUENCE [LARGE SCALE GENOMIC DNA]</scope>
    <source>
        <strain evidence="2 3">CBS 393.64</strain>
    </source>
</reference>
<dbReference type="AlphaFoldDB" id="A0A0F4YZL7"/>
<dbReference type="Proteomes" id="UP000053958">
    <property type="component" value="Unassembled WGS sequence"/>
</dbReference>
<dbReference type="RefSeq" id="XP_013329700.1">
    <property type="nucleotide sequence ID" value="XM_013474246.1"/>
</dbReference>
<gene>
    <name evidence="2" type="ORF">T310_2814</name>
</gene>
<name>A0A0F4YZL7_RASE3</name>
<dbReference type="OrthoDB" id="4207519at2759"/>
<dbReference type="PANTHER" id="PTHR19303">
    <property type="entry name" value="TRANSPOSON"/>
    <property type="match status" value="1"/>
</dbReference>
<dbReference type="PANTHER" id="PTHR19303:SF74">
    <property type="entry name" value="POGO TRANSPOSABLE ELEMENT WITH KRAB DOMAIN"/>
    <property type="match status" value="1"/>
</dbReference>
<evidence type="ECO:0000313" key="3">
    <source>
        <dbReference type="Proteomes" id="UP000053958"/>
    </source>
</evidence>
<dbReference type="GO" id="GO:0003677">
    <property type="term" value="F:DNA binding"/>
    <property type="evidence" value="ECO:0007669"/>
    <property type="project" value="TreeGrafter"/>
</dbReference>
<keyword evidence="3" id="KW-1185">Reference proteome</keyword>
<dbReference type="InterPro" id="IPR050863">
    <property type="entry name" value="CenT-Element_Derived"/>
</dbReference>
<evidence type="ECO:0000313" key="2">
    <source>
        <dbReference type="EMBL" id="KKA23088.1"/>
    </source>
</evidence>
<evidence type="ECO:0000259" key="1">
    <source>
        <dbReference type="Pfam" id="PF03184"/>
    </source>
</evidence>
<organism evidence="2 3">
    <name type="scientific">Rasamsonia emersonii (strain ATCC 16479 / CBS 393.64 / IMI 116815)</name>
    <dbReference type="NCBI Taxonomy" id="1408163"/>
    <lineage>
        <taxon>Eukaryota</taxon>
        <taxon>Fungi</taxon>
        <taxon>Dikarya</taxon>
        <taxon>Ascomycota</taxon>
        <taxon>Pezizomycotina</taxon>
        <taxon>Eurotiomycetes</taxon>
        <taxon>Eurotiomycetidae</taxon>
        <taxon>Eurotiales</taxon>
        <taxon>Trichocomaceae</taxon>
        <taxon>Rasamsonia</taxon>
    </lineage>
</organism>
<comment type="caution">
    <text evidence="2">The sequence shown here is derived from an EMBL/GenBank/DDBJ whole genome shotgun (WGS) entry which is preliminary data.</text>
</comment>
<dbReference type="GeneID" id="25315165"/>
<dbReference type="InterPro" id="IPR004875">
    <property type="entry name" value="DDE_SF_endonuclease_dom"/>
</dbReference>
<proteinExistence type="predicted"/>
<dbReference type="Pfam" id="PF03184">
    <property type="entry name" value="DDE_1"/>
    <property type="match status" value="1"/>
</dbReference>